<feature type="transmembrane region" description="Helical" evidence="1">
    <location>
        <begin position="47"/>
        <end position="67"/>
    </location>
</feature>
<dbReference type="PANTHER" id="PTHR40047">
    <property type="entry name" value="UPF0703 PROTEIN YCGQ"/>
    <property type="match status" value="1"/>
</dbReference>
<evidence type="ECO:0000259" key="2">
    <source>
        <dbReference type="Pfam" id="PF21537"/>
    </source>
</evidence>
<feature type="transmembrane region" description="Helical" evidence="1">
    <location>
        <begin position="101"/>
        <end position="122"/>
    </location>
</feature>
<feature type="domain" description="DUF1980" evidence="2">
    <location>
        <begin position="164"/>
        <end position="266"/>
    </location>
</feature>
<name>A0ABT2MUX5_9CYAN</name>
<evidence type="ECO:0000313" key="4">
    <source>
        <dbReference type="Proteomes" id="UP001525890"/>
    </source>
</evidence>
<gene>
    <name evidence="3" type="ORF">NG799_19555</name>
</gene>
<keyword evidence="1" id="KW-0472">Membrane</keyword>
<dbReference type="InterPro" id="IPR015402">
    <property type="entry name" value="DUF1980"/>
</dbReference>
<evidence type="ECO:0000313" key="3">
    <source>
        <dbReference type="EMBL" id="MCT7968508.1"/>
    </source>
</evidence>
<dbReference type="InterPro" id="IPR052955">
    <property type="entry name" value="UPF0703_membrane_permease"/>
</dbReference>
<dbReference type="Pfam" id="PF21537">
    <property type="entry name" value="DUF1980_C"/>
    <property type="match status" value="1"/>
</dbReference>
<dbReference type="InterPro" id="IPR048447">
    <property type="entry name" value="DUF1980_C"/>
</dbReference>
<comment type="caution">
    <text evidence="3">The sequence shown here is derived from an EMBL/GenBank/DDBJ whole genome shotgun (WGS) entry which is preliminary data.</text>
</comment>
<feature type="transmembrane region" description="Helical" evidence="1">
    <location>
        <begin position="14"/>
        <end position="35"/>
    </location>
</feature>
<accession>A0ABT2MUX5</accession>
<reference evidence="3 4" key="1">
    <citation type="journal article" date="2022" name="Front. Microbiol.">
        <title>High genomic differentiation and limited gene flow indicate recent cryptic speciation within the genus Laspinema (cyanobacteria).</title>
        <authorList>
            <person name="Stanojkovic A."/>
            <person name="Skoupy S."/>
            <person name="Skaloud P."/>
            <person name="Dvorak P."/>
        </authorList>
    </citation>
    <scope>NUCLEOTIDE SEQUENCE [LARGE SCALE GENOMIC DNA]</scope>
    <source>
        <strain evidence="3 4">D2a</strain>
    </source>
</reference>
<dbReference type="NCBIfam" id="TIGR03943">
    <property type="entry name" value="TIGR03943 family putative permease subunit"/>
    <property type="match status" value="1"/>
</dbReference>
<organism evidence="3 4">
    <name type="scientific">Laspinema palackyanum D2a</name>
    <dbReference type="NCBI Taxonomy" id="2953684"/>
    <lineage>
        <taxon>Bacteria</taxon>
        <taxon>Bacillati</taxon>
        <taxon>Cyanobacteriota</taxon>
        <taxon>Cyanophyceae</taxon>
        <taxon>Oscillatoriophycideae</taxon>
        <taxon>Oscillatoriales</taxon>
        <taxon>Laspinemataceae</taxon>
        <taxon>Laspinema</taxon>
        <taxon>Laspinema palackyanum</taxon>
    </lineage>
</organism>
<proteinExistence type="predicted"/>
<protein>
    <submittedName>
        <fullName evidence="3">TIGR03943 family protein</fullName>
    </submittedName>
</protein>
<evidence type="ECO:0000256" key="1">
    <source>
        <dbReference type="SAM" id="Phobius"/>
    </source>
</evidence>
<keyword evidence="1" id="KW-1133">Transmembrane helix</keyword>
<keyword evidence="1" id="KW-0812">Transmembrane</keyword>
<dbReference type="PANTHER" id="PTHR40047:SF1">
    <property type="entry name" value="UPF0703 PROTEIN YCGQ"/>
    <property type="match status" value="1"/>
</dbReference>
<keyword evidence="4" id="KW-1185">Reference proteome</keyword>
<dbReference type="RefSeq" id="WP_368008018.1">
    <property type="nucleotide sequence ID" value="NZ_JAMXFF010000032.1"/>
</dbReference>
<dbReference type="Proteomes" id="UP001525890">
    <property type="component" value="Unassembled WGS sequence"/>
</dbReference>
<sequence>MAVQSPKLFRFSTWGPWIEVLAILAWGILLLKYWVSGELNILIHPNFFALTNGTGVFLILLACYKAAQLVYQQWRSRRVRNRRGSTATPEMQHITLFPPGWSATLLLVTAILGFLISPRVFASDKAMMRNVNDFLPVTQSQPQAFRTARKPEERSLIDWVRTLTVYPEPDAYTGQRVNVQGFVIHLPDLPEDYLLISRFVITCCAADAYPVGLPVKLSQSRAAYPPDTWLEIQGEMSTEVLENRRQLTIVANSIEEIPEPRNPYEY</sequence>
<dbReference type="EMBL" id="JAMXFF010000032">
    <property type="protein sequence ID" value="MCT7968508.1"/>
    <property type="molecule type" value="Genomic_DNA"/>
</dbReference>